<name>A0A645ADJ2_9ZZZZ</name>
<protein>
    <submittedName>
        <fullName evidence="1">Uncharacterized protein</fullName>
    </submittedName>
</protein>
<evidence type="ECO:0000313" key="1">
    <source>
        <dbReference type="EMBL" id="MPM51036.1"/>
    </source>
</evidence>
<accession>A0A645ADJ2</accession>
<comment type="caution">
    <text evidence="1">The sequence shown here is derived from an EMBL/GenBank/DDBJ whole genome shotgun (WGS) entry which is preliminary data.</text>
</comment>
<dbReference type="EMBL" id="VSSQ01013233">
    <property type="protein sequence ID" value="MPM51036.1"/>
    <property type="molecule type" value="Genomic_DNA"/>
</dbReference>
<sequence>MAFPEYLHIFQVGVGNHLHYQLIFFVLFRINLLNAGFVTDEISDQSQLTIIRNRKRKAPFIVRRYTRFEFLHHHRGGNQRIAIGIDDFTFDG</sequence>
<organism evidence="1">
    <name type="scientific">bioreactor metagenome</name>
    <dbReference type="NCBI Taxonomy" id="1076179"/>
    <lineage>
        <taxon>unclassified sequences</taxon>
        <taxon>metagenomes</taxon>
        <taxon>ecological metagenomes</taxon>
    </lineage>
</organism>
<proteinExistence type="predicted"/>
<dbReference type="AlphaFoldDB" id="A0A645ADJ2"/>
<reference evidence="1" key="1">
    <citation type="submission" date="2019-08" db="EMBL/GenBank/DDBJ databases">
        <authorList>
            <person name="Kucharzyk K."/>
            <person name="Murdoch R.W."/>
            <person name="Higgins S."/>
            <person name="Loffler F."/>
        </authorList>
    </citation>
    <scope>NUCLEOTIDE SEQUENCE</scope>
</reference>
<gene>
    <name evidence="1" type="ORF">SDC9_97782</name>
</gene>